<keyword evidence="1" id="KW-1133">Transmembrane helix</keyword>
<keyword evidence="1" id="KW-0812">Transmembrane</keyword>
<protein>
    <submittedName>
        <fullName evidence="2">Uncharacterized protein</fullName>
    </submittedName>
</protein>
<evidence type="ECO:0000313" key="2">
    <source>
        <dbReference type="EMBL" id="MXQ55535.1"/>
    </source>
</evidence>
<organism evidence="2 3">
    <name type="scientific">Shimazuella alba</name>
    <dbReference type="NCBI Taxonomy" id="2690964"/>
    <lineage>
        <taxon>Bacteria</taxon>
        <taxon>Bacillati</taxon>
        <taxon>Bacillota</taxon>
        <taxon>Bacilli</taxon>
        <taxon>Bacillales</taxon>
        <taxon>Thermoactinomycetaceae</taxon>
        <taxon>Shimazuella</taxon>
    </lineage>
</organism>
<dbReference type="EMBL" id="WUUL01000015">
    <property type="protein sequence ID" value="MXQ55535.1"/>
    <property type="molecule type" value="Genomic_DNA"/>
</dbReference>
<feature type="transmembrane region" description="Helical" evidence="1">
    <location>
        <begin position="87"/>
        <end position="106"/>
    </location>
</feature>
<accession>A0A6I4W009</accession>
<reference evidence="2 3" key="1">
    <citation type="submission" date="2019-12" db="EMBL/GenBank/DDBJ databases">
        <title>Whole-genome analyses of novel actinobacteria.</title>
        <authorList>
            <person name="Sahin N."/>
            <person name="Saygin H."/>
        </authorList>
    </citation>
    <scope>NUCLEOTIDE SEQUENCE [LARGE SCALE GENOMIC DNA]</scope>
    <source>
        <strain evidence="2 3">KC615</strain>
    </source>
</reference>
<gene>
    <name evidence="2" type="ORF">GSM42_17780</name>
</gene>
<evidence type="ECO:0000256" key="1">
    <source>
        <dbReference type="SAM" id="Phobius"/>
    </source>
</evidence>
<keyword evidence="3" id="KW-1185">Reference proteome</keyword>
<keyword evidence="1" id="KW-0472">Membrane</keyword>
<dbReference type="RefSeq" id="WP_160802888.1">
    <property type="nucleotide sequence ID" value="NZ_WUUL01000015.1"/>
</dbReference>
<evidence type="ECO:0000313" key="3">
    <source>
        <dbReference type="Proteomes" id="UP000430692"/>
    </source>
</evidence>
<comment type="caution">
    <text evidence="2">The sequence shown here is derived from an EMBL/GenBank/DDBJ whole genome shotgun (WGS) entry which is preliminary data.</text>
</comment>
<proteinExistence type="predicted"/>
<feature type="transmembrane region" description="Helical" evidence="1">
    <location>
        <begin position="49"/>
        <end position="66"/>
    </location>
</feature>
<dbReference type="AlphaFoldDB" id="A0A6I4W009"/>
<sequence length="216" mass="24773">MSWTKNHNRFRLITSLLLTLILGGILLAGQKLIYTDKMKVFYFQGKPGTLFFALFACTIAVYFYLLTKRNKESGKVMQKWCLTLNTILFVILLPLQIFSMDSYFYISDRAVVESKFWNVGDKETVNWKDLKKSVLTVLGDANGNTVSIINHLVFQNGKTYDINISTIGKHEFSKLLTYIKKQNLLVEVKKPSEEQLQLVKSNYGSQVAKLFTTENS</sequence>
<dbReference type="Proteomes" id="UP000430692">
    <property type="component" value="Unassembled WGS sequence"/>
</dbReference>
<feature type="transmembrane region" description="Helical" evidence="1">
    <location>
        <begin position="12"/>
        <end position="29"/>
    </location>
</feature>
<name>A0A6I4W009_9BACL</name>